<keyword evidence="3" id="KW-0677">Repeat</keyword>
<dbReference type="InterPro" id="IPR051059">
    <property type="entry name" value="VerF-like"/>
</dbReference>
<dbReference type="GO" id="GO:0000981">
    <property type="term" value="F:DNA-binding transcription factor activity, RNA polymerase II-specific"/>
    <property type="evidence" value="ECO:0007669"/>
    <property type="project" value="InterPro"/>
</dbReference>
<dbReference type="EMBL" id="CP055898">
    <property type="protein sequence ID" value="QKX53822.1"/>
    <property type="molecule type" value="Genomic_DNA"/>
</dbReference>
<accession>A0A7H8QJJ7</accession>
<evidence type="ECO:0000259" key="9">
    <source>
        <dbReference type="PROSITE" id="PS50157"/>
    </source>
</evidence>
<dbReference type="GO" id="GO:0005634">
    <property type="term" value="C:nucleus"/>
    <property type="evidence" value="ECO:0007669"/>
    <property type="project" value="UniProtKB-SubCell"/>
</dbReference>
<dbReference type="GO" id="GO:0008270">
    <property type="term" value="F:zinc ion binding"/>
    <property type="evidence" value="ECO:0007669"/>
    <property type="project" value="UniProtKB-KW"/>
</dbReference>
<dbReference type="PANTHER" id="PTHR40626">
    <property type="entry name" value="MIP31509P"/>
    <property type="match status" value="1"/>
</dbReference>
<evidence type="ECO:0000256" key="2">
    <source>
        <dbReference type="ARBA" id="ARBA00022723"/>
    </source>
</evidence>
<dbReference type="InterPro" id="IPR007219">
    <property type="entry name" value="XnlR_reg_dom"/>
</dbReference>
<feature type="domain" description="C2H2-type" evidence="9">
    <location>
        <begin position="52"/>
        <end position="80"/>
    </location>
</feature>
<dbReference type="PANTHER" id="PTHR40626:SF13">
    <property type="entry name" value="RESPIRATION FACTOR 2-RELATED"/>
    <property type="match status" value="1"/>
</dbReference>
<keyword evidence="4 7" id="KW-0863">Zinc-finger</keyword>
<comment type="subcellular location">
    <subcellularLocation>
        <location evidence="1">Nucleus</location>
    </subcellularLocation>
</comment>
<feature type="region of interest" description="Disordered" evidence="8">
    <location>
        <begin position="85"/>
        <end position="135"/>
    </location>
</feature>
<dbReference type="PROSITE" id="PS00028">
    <property type="entry name" value="ZINC_FINGER_C2H2_1"/>
    <property type="match status" value="2"/>
</dbReference>
<dbReference type="AlphaFoldDB" id="A0A7H8QJJ7"/>
<sequence length="844" mass="95366">MSQSKRLPGRVEKADKADKDRRRFKCATCDKSFKRSEHCARHELMHTQERPFTCRYCTKRYGRKDLLKRHERNIHVDAYTDERVQNVPCQSPASASTGSSVSELDNANNQQHPTAPDREMPGSPQSKANRDDQDSIQREGFEVNVSSSLSPSFMQGTSLFDARQIAGSSLLHLGEADTPHSSDSLFFQTQTGGTPGSPANAFSIERPIGEGLDAPDRFQIYPSTYQEQHHETSRRTRSGSRPASNLARQEGATVDQDAAIWSDTAAGAVLDNLDLNTLNLQMDLGHSPVDVWSKNPDNLTLNLPVILQEQPVPSLKNIIDAVGFEWLHNDASVRLGLSGPRLFYVNELQEFTNSYIISFHQHLPFIHLPSFSPVNKFNTPSPLAFAMASIGALYRLKRRRAHEFYELTEKMIYSPSYLASYVPSRSPLWLLQTKILLAYFAVFSNKESLASEMFNRMGFMMLEYQWRRIGLQSQASDRKGMSWKEWVNYETTKRTLCAMFIFSNLMLTTFNMTPGFVIDRDLIIEMPDHEELWAAESEDTWTTLRQTLINNPQHTIHSILECMIQPPATEQITRESYRMSGFTALVVMHAVNVYLWHLNQLAQSVSRFSVGIWPHENLRGALLHAATSMLERCEAALQAGRGKDYGPAWGEPEYLPIFNCEAFLRVAYSRLLPPSHAFNRLALLTDDRGVVTRAVKTYTNERLERNIFVTKAARKAYEGFLAPVMIGGLLVSKTAAFSWSVEQAVAGWDSALLLTKWISTLEVDGAEQPPDSDELQIVDDVKVLLDELDLDSDEDSQNTSLAGMLARSWASFLDDVWVWGITPRMGAVLRLLAVEYQEQMECAH</sequence>
<reference evidence="11" key="1">
    <citation type="submission" date="2020-06" db="EMBL/GenBank/DDBJ databases">
        <title>A chromosome-scale genome assembly of Talaromyces rugulosus W13939.</title>
        <authorList>
            <person name="Wang B."/>
            <person name="Guo L."/>
            <person name="Ye K."/>
            <person name="Wang L."/>
        </authorList>
    </citation>
    <scope>NUCLEOTIDE SEQUENCE [LARGE SCALE GENOMIC DNA]</scope>
    <source>
        <strain evidence="11">W13939</strain>
    </source>
</reference>
<organism evidence="10 11">
    <name type="scientific">Talaromyces rugulosus</name>
    <name type="common">Penicillium rugulosum</name>
    <dbReference type="NCBI Taxonomy" id="121627"/>
    <lineage>
        <taxon>Eukaryota</taxon>
        <taxon>Fungi</taxon>
        <taxon>Dikarya</taxon>
        <taxon>Ascomycota</taxon>
        <taxon>Pezizomycotina</taxon>
        <taxon>Eurotiomycetes</taxon>
        <taxon>Eurotiomycetidae</taxon>
        <taxon>Eurotiales</taxon>
        <taxon>Trichocomaceae</taxon>
        <taxon>Talaromyces</taxon>
        <taxon>Talaromyces sect. Islandici</taxon>
    </lineage>
</organism>
<evidence type="ECO:0000256" key="6">
    <source>
        <dbReference type="ARBA" id="ARBA00023242"/>
    </source>
</evidence>
<evidence type="ECO:0000256" key="5">
    <source>
        <dbReference type="ARBA" id="ARBA00022833"/>
    </source>
</evidence>
<evidence type="ECO:0000256" key="7">
    <source>
        <dbReference type="PROSITE-ProRule" id="PRU00042"/>
    </source>
</evidence>
<keyword evidence="11" id="KW-1185">Reference proteome</keyword>
<dbReference type="GO" id="GO:0006351">
    <property type="term" value="P:DNA-templated transcription"/>
    <property type="evidence" value="ECO:0007669"/>
    <property type="project" value="InterPro"/>
</dbReference>
<protein>
    <recommendedName>
        <fullName evidence="9">C2H2-type domain-containing protein</fullName>
    </recommendedName>
</protein>
<dbReference type="Pfam" id="PF00096">
    <property type="entry name" value="zf-C2H2"/>
    <property type="match status" value="1"/>
</dbReference>
<dbReference type="GeneID" id="55988415"/>
<feature type="compositionally biased region" description="Low complexity" evidence="8">
    <location>
        <begin position="91"/>
        <end position="102"/>
    </location>
</feature>
<keyword evidence="5" id="KW-0862">Zinc</keyword>
<dbReference type="GO" id="GO:0000785">
    <property type="term" value="C:chromatin"/>
    <property type="evidence" value="ECO:0007669"/>
    <property type="project" value="TreeGrafter"/>
</dbReference>
<dbReference type="KEGG" id="trg:TRUGW13939_00902"/>
<feature type="compositionally biased region" description="Polar residues" evidence="8">
    <location>
        <begin position="103"/>
        <end position="113"/>
    </location>
</feature>
<dbReference type="InterPro" id="IPR013087">
    <property type="entry name" value="Znf_C2H2_type"/>
</dbReference>
<feature type="domain" description="C2H2-type" evidence="9">
    <location>
        <begin position="24"/>
        <end position="51"/>
    </location>
</feature>
<keyword evidence="6" id="KW-0539">Nucleus</keyword>
<dbReference type="CDD" id="cd12148">
    <property type="entry name" value="fungal_TF_MHR"/>
    <property type="match status" value="1"/>
</dbReference>
<keyword evidence="2" id="KW-0479">Metal-binding</keyword>
<dbReference type="SMART" id="SM00355">
    <property type="entry name" value="ZnF_C2H2"/>
    <property type="match status" value="2"/>
</dbReference>
<dbReference type="InterPro" id="IPR036236">
    <property type="entry name" value="Znf_C2H2_sf"/>
</dbReference>
<evidence type="ECO:0000256" key="3">
    <source>
        <dbReference type="ARBA" id="ARBA00022737"/>
    </source>
</evidence>
<feature type="region of interest" description="Disordered" evidence="8">
    <location>
        <begin position="225"/>
        <end position="252"/>
    </location>
</feature>
<dbReference type="SUPFAM" id="SSF57667">
    <property type="entry name" value="beta-beta-alpha zinc fingers"/>
    <property type="match status" value="1"/>
</dbReference>
<dbReference type="PROSITE" id="PS50157">
    <property type="entry name" value="ZINC_FINGER_C2H2_2"/>
    <property type="match status" value="2"/>
</dbReference>
<dbReference type="OrthoDB" id="654211at2759"/>
<dbReference type="GO" id="GO:0000978">
    <property type="term" value="F:RNA polymerase II cis-regulatory region sequence-specific DNA binding"/>
    <property type="evidence" value="ECO:0007669"/>
    <property type="project" value="InterPro"/>
</dbReference>
<dbReference type="Pfam" id="PF04082">
    <property type="entry name" value="Fungal_trans"/>
    <property type="match status" value="1"/>
</dbReference>
<dbReference type="Gene3D" id="3.30.160.60">
    <property type="entry name" value="Classic Zinc Finger"/>
    <property type="match status" value="2"/>
</dbReference>
<evidence type="ECO:0000313" key="11">
    <source>
        <dbReference type="Proteomes" id="UP000509510"/>
    </source>
</evidence>
<evidence type="ECO:0000256" key="1">
    <source>
        <dbReference type="ARBA" id="ARBA00004123"/>
    </source>
</evidence>
<name>A0A7H8QJJ7_TALRU</name>
<evidence type="ECO:0000313" key="10">
    <source>
        <dbReference type="EMBL" id="QKX53822.1"/>
    </source>
</evidence>
<proteinExistence type="predicted"/>
<dbReference type="RefSeq" id="XP_035340001.1">
    <property type="nucleotide sequence ID" value="XM_035484108.1"/>
</dbReference>
<gene>
    <name evidence="10" type="ORF">TRUGW13939_00902</name>
</gene>
<evidence type="ECO:0000256" key="4">
    <source>
        <dbReference type="ARBA" id="ARBA00022771"/>
    </source>
</evidence>
<dbReference type="Proteomes" id="UP000509510">
    <property type="component" value="Chromosome I"/>
</dbReference>
<evidence type="ECO:0000256" key="8">
    <source>
        <dbReference type="SAM" id="MobiDB-lite"/>
    </source>
</evidence>